<dbReference type="OrthoDB" id="3938867at2759"/>
<sequence length="959" mass="108951">MGTRGLYVFRWRGRYYVYHNQWDSYPRGLGNTLVSMVPSDAQEHRSWLEAKRREYSSIEDKLAPLYALSWSQAENVKTTPIAATGVEWLHGLPSYKQPSRDDLSVEYVYIIDLDREVFTVNELQHIPLANLPRDLDCIGDSKLLSGAFDDSKPPEERCKDTATIAPNAQTPGTIELDPQAEYTRLKPRMIEPKRTSVLNRKPSFVVCEEIFTVMLRWATHRATVWQAQCAGDASDFLFREVAFVLVSLASCSTESLRFGYRSHVTEQSPEALFATLRLTCSEPEIQPVFASELAAGFHLQGQQAGTAPHASSYWLHDVLVYLCCELIHHESYIKAIVNTVRIGRAEGQTRFHAITTSIAHAILIRVTEDGVWHSKRLNFAPKEHPYWVRSDSDNDTEEKETASVSCPGEDVPFIEQPQPITLAAISESPKSGPEAPCAVRSGKLAISAWVDDEDEACSFAAIAHLFEAAILQKLRPSSSHSHGVFPNEIYELIISYADEATRKSCLLVSRAFREYASEVLGFSDRVVFERDSRKSGLRLRDIITGNTGSLKFHCRWAERECCSDWLPVIDSKQGTASIIPSMFICNTTALELVEGNEGESHEDYGDYEEHDEEDYEQDYAEDYAETYEYDYEAADEETHEEMDEDNLSKDGNTSEIYGGERDGDSGLSSAPGENLPTHSFLDPEEVYKAWEKHKYEIHRTDERTATFDYELLERLLPSQNVIAASADVATLYLIVFFNKLRIFGCSMNEVNTGAPMFRERKMCEIPKLPINTFSLLPCRRDTTYALLWSKQPKEDTPAGWQSAMQEAIARASEEYRKSCYIAWLKGHDCKNMDFAIVVVIGLRLKILHRATFPDIPRIDDCPRIRERVKNSHIPHWQYVRQGRMGDFVLWDNFGIHYEDGHIDGWVAVNEMKEGNAEGVLDTMDPAHRPVIGNVFRWIVDLASQHGEAHKERLADIPFR</sequence>
<name>A0A6A6TCV3_9PLEO</name>
<gene>
    <name evidence="2" type="ORF">K491DRAFT_777776</name>
</gene>
<proteinExistence type="predicted"/>
<reference evidence="2" key="1">
    <citation type="journal article" date="2020" name="Stud. Mycol.">
        <title>101 Dothideomycetes genomes: a test case for predicting lifestyles and emergence of pathogens.</title>
        <authorList>
            <person name="Haridas S."/>
            <person name="Albert R."/>
            <person name="Binder M."/>
            <person name="Bloem J."/>
            <person name="Labutti K."/>
            <person name="Salamov A."/>
            <person name="Andreopoulos B."/>
            <person name="Baker S."/>
            <person name="Barry K."/>
            <person name="Bills G."/>
            <person name="Bluhm B."/>
            <person name="Cannon C."/>
            <person name="Castanera R."/>
            <person name="Culley D."/>
            <person name="Daum C."/>
            <person name="Ezra D."/>
            <person name="Gonzalez J."/>
            <person name="Henrissat B."/>
            <person name="Kuo A."/>
            <person name="Liang C."/>
            <person name="Lipzen A."/>
            <person name="Lutzoni F."/>
            <person name="Magnuson J."/>
            <person name="Mondo S."/>
            <person name="Nolan M."/>
            <person name="Ohm R."/>
            <person name="Pangilinan J."/>
            <person name="Park H.-J."/>
            <person name="Ramirez L."/>
            <person name="Alfaro M."/>
            <person name="Sun H."/>
            <person name="Tritt A."/>
            <person name="Yoshinaga Y."/>
            <person name="Zwiers L.-H."/>
            <person name="Turgeon B."/>
            <person name="Goodwin S."/>
            <person name="Spatafora J."/>
            <person name="Crous P."/>
            <person name="Grigoriev I."/>
        </authorList>
    </citation>
    <scope>NUCLEOTIDE SEQUENCE</scope>
    <source>
        <strain evidence="2">CBS 122681</strain>
    </source>
</reference>
<feature type="compositionally biased region" description="Acidic residues" evidence="1">
    <location>
        <begin position="605"/>
        <end position="616"/>
    </location>
</feature>
<feature type="region of interest" description="Disordered" evidence="1">
    <location>
        <begin position="596"/>
        <end position="616"/>
    </location>
</feature>
<evidence type="ECO:0000313" key="3">
    <source>
        <dbReference type="Proteomes" id="UP000799324"/>
    </source>
</evidence>
<evidence type="ECO:0000313" key="2">
    <source>
        <dbReference type="EMBL" id="KAF2656733.1"/>
    </source>
</evidence>
<feature type="region of interest" description="Disordered" evidence="1">
    <location>
        <begin position="388"/>
        <end position="408"/>
    </location>
</feature>
<dbReference type="Proteomes" id="UP000799324">
    <property type="component" value="Unassembled WGS sequence"/>
</dbReference>
<dbReference type="AlphaFoldDB" id="A0A6A6TCV3"/>
<dbReference type="EMBL" id="MU004333">
    <property type="protein sequence ID" value="KAF2656733.1"/>
    <property type="molecule type" value="Genomic_DNA"/>
</dbReference>
<evidence type="ECO:0000256" key="1">
    <source>
        <dbReference type="SAM" id="MobiDB-lite"/>
    </source>
</evidence>
<feature type="compositionally biased region" description="Acidic residues" evidence="1">
    <location>
        <begin position="635"/>
        <end position="645"/>
    </location>
</feature>
<organism evidence="2 3">
    <name type="scientific">Lophiostoma macrostomum CBS 122681</name>
    <dbReference type="NCBI Taxonomy" id="1314788"/>
    <lineage>
        <taxon>Eukaryota</taxon>
        <taxon>Fungi</taxon>
        <taxon>Dikarya</taxon>
        <taxon>Ascomycota</taxon>
        <taxon>Pezizomycotina</taxon>
        <taxon>Dothideomycetes</taxon>
        <taxon>Pleosporomycetidae</taxon>
        <taxon>Pleosporales</taxon>
        <taxon>Lophiostomataceae</taxon>
        <taxon>Lophiostoma</taxon>
    </lineage>
</organism>
<protein>
    <submittedName>
        <fullName evidence="2">Uncharacterized protein</fullName>
    </submittedName>
</protein>
<feature type="region of interest" description="Disordered" evidence="1">
    <location>
        <begin position="635"/>
        <end position="679"/>
    </location>
</feature>
<keyword evidence="3" id="KW-1185">Reference proteome</keyword>
<accession>A0A6A6TCV3</accession>